<keyword evidence="3" id="KW-1185">Reference proteome</keyword>
<evidence type="ECO:0000313" key="2">
    <source>
        <dbReference type="EMBL" id="WXC80416.1"/>
    </source>
</evidence>
<dbReference type="EMBL" id="CP147711">
    <property type="protein sequence ID" value="WXC80416.1"/>
    <property type="molecule type" value="Genomic_DNA"/>
</dbReference>
<reference evidence="2" key="1">
    <citation type="journal article" date="2021" name="Int. J. Syst. Evol. Microbiol.">
        <title>Bradyrhizobium septentrionale sp. nov. (sv. septentrionale) and Bradyrhizobium quebecense sp. nov. (sv. septentrionale) associated with legumes native to Canada possess rearranged symbiosis genes and numerous insertion sequences.</title>
        <authorList>
            <person name="Bromfield E.S.P."/>
            <person name="Cloutier S."/>
        </authorList>
    </citation>
    <scope>NUCLEOTIDE SEQUENCE</scope>
    <source>
        <strain evidence="2">5S5</strain>
    </source>
</reference>
<evidence type="ECO:0000256" key="1">
    <source>
        <dbReference type="SAM" id="Coils"/>
    </source>
</evidence>
<evidence type="ECO:0000313" key="3">
    <source>
        <dbReference type="Proteomes" id="UP001432046"/>
    </source>
</evidence>
<organism evidence="2 3">
    <name type="scientific">Bradyrhizobium septentrionale</name>
    <dbReference type="NCBI Taxonomy" id="1404411"/>
    <lineage>
        <taxon>Bacteria</taxon>
        <taxon>Pseudomonadati</taxon>
        <taxon>Pseudomonadota</taxon>
        <taxon>Alphaproteobacteria</taxon>
        <taxon>Hyphomicrobiales</taxon>
        <taxon>Nitrobacteraceae</taxon>
        <taxon>Bradyrhizobium</taxon>
    </lineage>
</organism>
<reference evidence="2" key="2">
    <citation type="submission" date="2024-03" db="EMBL/GenBank/DDBJ databases">
        <authorList>
            <person name="Bromfield E.S.P."/>
            <person name="Cloutier S."/>
        </authorList>
    </citation>
    <scope>NUCLEOTIDE SEQUENCE</scope>
    <source>
        <strain evidence="2">5S5</strain>
    </source>
</reference>
<feature type="coiled-coil region" evidence="1">
    <location>
        <begin position="36"/>
        <end position="70"/>
    </location>
</feature>
<proteinExistence type="predicted"/>
<dbReference type="RefSeq" id="WP_338834027.1">
    <property type="nucleotide sequence ID" value="NZ_CP147711.1"/>
</dbReference>
<keyword evidence="1" id="KW-0175">Coiled coil</keyword>
<protein>
    <submittedName>
        <fullName evidence="2">Uncharacterized protein</fullName>
    </submittedName>
</protein>
<name>A0ABZ2NZL0_9BRAD</name>
<gene>
    <name evidence="2" type="ORF">WDK88_01795</name>
</gene>
<accession>A0ABZ2NZL0</accession>
<sequence>MDFAVALASASQALTIVKQLREIEKGVSEGELKSAMADLYGKVAELRMALTDAREEIHEKDKQIKALKDQIAAHTSGQACPICGEGRMKVIASTKDPVFGRVAGVQLRTLKCDKCGHSEQHQHDPQAN</sequence>
<dbReference type="Proteomes" id="UP001432046">
    <property type="component" value="Chromosome"/>
</dbReference>